<gene>
    <name evidence="5" type="primary">pdxB</name>
    <name evidence="8" type="ORF">YC6258_02906</name>
</gene>
<feature type="active site" description="Proton donor" evidence="5">
    <location>
        <position position="252"/>
    </location>
</feature>
<dbReference type="PANTHER" id="PTHR10996">
    <property type="entry name" value="2-HYDROXYACID DEHYDROGENASE-RELATED"/>
    <property type="match status" value="1"/>
</dbReference>
<evidence type="ECO:0000256" key="3">
    <source>
        <dbReference type="ARBA" id="ARBA00023027"/>
    </source>
</evidence>
<evidence type="ECO:0000256" key="5">
    <source>
        <dbReference type="HAMAP-Rule" id="MF_01825"/>
    </source>
</evidence>
<comment type="similarity">
    <text evidence="5">Belongs to the D-isomer specific 2-hydroxyacid dehydrogenase family. PdxB subfamily.</text>
</comment>
<dbReference type="EMBL" id="CP007142">
    <property type="protein sequence ID" value="AJQ94944.1"/>
    <property type="molecule type" value="Genomic_DNA"/>
</dbReference>
<dbReference type="GO" id="GO:0046983">
    <property type="term" value="F:protein dimerization activity"/>
    <property type="evidence" value="ECO:0007669"/>
    <property type="project" value="InterPro"/>
</dbReference>
<sequence length="378" mass="41505">MKIVADENMPDVETLFASLADDIVRLPGRTMKNSDLSDADVLLVRSVTQVNAELLDGTDITFVGSATIGTDHIDQAYLESRNIAFHHSPGCNADSVVDYVLAAIMAVKPADKRLSELRYGVVGCGNVGGRLSRRLERMGLEVLKNDPPLADLQSDGFVPLTDLSTCDVVCLHTPLTKSGQYPTYHLIDEAFINALKPGCVLINAGRGPVIKESALLSRMQQANDLQLVLDVWETEPAVSPVLLPLTNISTPHIAGYSLDGKLRGSWMLYKALCEHLGKSYQAEQKSTLQLPQPIDLEAGLPPEEALRRCIAQVYDIYQDSNAMRQALNERNVSLWAEAFDQLRKHYPVRREFGSLVVSTRDSVLAEWLTACGFDVKSG</sequence>
<keyword evidence="2 5" id="KW-0560">Oxidoreductase</keyword>
<dbReference type="Gene3D" id="3.40.50.720">
    <property type="entry name" value="NAD(P)-binding Rossmann-like Domain"/>
    <property type="match status" value="2"/>
</dbReference>
<evidence type="ECO:0000256" key="2">
    <source>
        <dbReference type="ARBA" id="ARBA00023002"/>
    </source>
</evidence>
<feature type="active site" evidence="5">
    <location>
        <position position="235"/>
    </location>
</feature>
<feature type="binding site" evidence="5">
    <location>
        <position position="255"/>
    </location>
    <ligand>
        <name>NAD(+)</name>
        <dbReference type="ChEBI" id="CHEBI:57540"/>
    </ligand>
</feature>
<dbReference type="Pfam" id="PF11890">
    <property type="entry name" value="DUF3410"/>
    <property type="match status" value="1"/>
</dbReference>
<feature type="binding site" evidence="5">
    <location>
        <position position="256"/>
    </location>
    <ligand>
        <name>substrate</name>
    </ligand>
</feature>
<dbReference type="AlphaFoldDB" id="A0A0C5VWV6"/>
<dbReference type="KEGG" id="gsn:YC6258_02906"/>
<dbReference type="InterPro" id="IPR020921">
    <property type="entry name" value="Erythronate-4-P_DHase"/>
</dbReference>
<feature type="binding site" evidence="5">
    <location>
        <position position="173"/>
    </location>
    <ligand>
        <name>NAD(+)</name>
        <dbReference type="ChEBI" id="CHEBI:57540"/>
    </ligand>
</feature>
<dbReference type="SUPFAM" id="SSF51735">
    <property type="entry name" value="NAD(P)-binding Rossmann-fold domains"/>
    <property type="match status" value="1"/>
</dbReference>
<dbReference type="GO" id="GO:0051287">
    <property type="term" value="F:NAD binding"/>
    <property type="evidence" value="ECO:0007669"/>
    <property type="project" value="InterPro"/>
</dbReference>
<accession>A0A0C5VWV6</accession>
<organism evidence="8 9">
    <name type="scientific">Gynuella sunshinyii YC6258</name>
    <dbReference type="NCBI Taxonomy" id="1445510"/>
    <lineage>
        <taxon>Bacteria</taxon>
        <taxon>Pseudomonadati</taxon>
        <taxon>Pseudomonadota</taxon>
        <taxon>Gammaproteobacteria</taxon>
        <taxon>Oceanospirillales</taxon>
        <taxon>Saccharospirillaceae</taxon>
        <taxon>Gynuella</taxon>
    </lineage>
</organism>
<evidence type="ECO:0000313" key="9">
    <source>
        <dbReference type="Proteomes" id="UP000032266"/>
    </source>
</evidence>
<keyword evidence="1 5" id="KW-0963">Cytoplasm</keyword>
<comment type="caution">
    <text evidence="5">Lacks conserved residue(s) required for the propagation of feature annotation.</text>
</comment>
<comment type="subunit">
    <text evidence="5">Homodimer.</text>
</comment>
<keyword evidence="4 5" id="KW-0664">Pyridoxine biosynthesis</keyword>
<dbReference type="PATRIC" id="fig|1445510.3.peg.2876"/>
<evidence type="ECO:0000259" key="6">
    <source>
        <dbReference type="Pfam" id="PF02826"/>
    </source>
</evidence>
<feature type="active site" evidence="5">
    <location>
        <position position="206"/>
    </location>
</feature>
<dbReference type="InterPro" id="IPR050223">
    <property type="entry name" value="D-isomer_2-hydroxyacid_DH"/>
</dbReference>
<feature type="domain" description="Erythronate-4-phosphate dehydrogenase dimerisation" evidence="7">
    <location>
        <begin position="294"/>
        <end position="372"/>
    </location>
</feature>
<comment type="pathway">
    <text evidence="5">Cofactor biosynthesis; pyridoxine 5'-phosphate biosynthesis; pyridoxine 5'-phosphate from D-erythrose 4-phosphate: step 2/5.</text>
</comment>
<evidence type="ECO:0000313" key="8">
    <source>
        <dbReference type="EMBL" id="AJQ94944.1"/>
    </source>
</evidence>
<protein>
    <recommendedName>
        <fullName evidence="5">Erythronate-4-phosphate dehydrogenase</fullName>
        <ecNumber evidence="5">1.1.1.290</ecNumber>
    </recommendedName>
</protein>
<evidence type="ECO:0000256" key="4">
    <source>
        <dbReference type="ARBA" id="ARBA00023096"/>
    </source>
</evidence>
<feature type="binding site" evidence="5">
    <location>
        <position position="46"/>
    </location>
    <ligand>
        <name>substrate</name>
    </ligand>
</feature>
<dbReference type="SUPFAM" id="SSF52283">
    <property type="entry name" value="Formate/glycerate dehydrogenase catalytic domain-like"/>
    <property type="match status" value="1"/>
</dbReference>
<feature type="domain" description="D-isomer specific 2-hydroxyacid dehydrogenase NAD-binding" evidence="6">
    <location>
        <begin position="111"/>
        <end position="254"/>
    </location>
</feature>
<dbReference type="STRING" id="1445510.YC6258_02906"/>
<keyword evidence="9" id="KW-1185">Reference proteome</keyword>
<dbReference type="Gene3D" id="3.30.1370.170">
    <property type="match status" value="1"/>
</dbReference>
<name>A0A0C5VWV6_9GAMM</name>
<feature type="binding site" evidence="5">
    <location>
        <position position="230"/>
    </location>
    <ligand>
        <name>NAD(+)</name>
        <dbReference type="ChEBI" id="CHEBI:57540"/>
    </ligand>
</feature>
<dbReference type="CDD" id="cd12158">
    <property type="entry name" value="ErythrP_dh"/>
    <property type="match status" value="1"/>
</dbReference>
<dbReference type="Proteomes" id="UP000032266">
    <property type="component" value="Chromosome"/>
</dbReference>
<comment type="function">
    <text evidence="5">Catalyzes the oxidation of erythronate-4-phosphate to 3-hydroxy-2-oxo-4-phosphonooxybutanoate.</text>
</comment>
<keyword evidence="3 5" id="KW-0520">NAD</keyword>
<dbReference type="InterPro" id="IPR006140">
    <property type="entry name" value="D-isomer_DH_NAD-bd"/>
</dbReference>
<dbReference type="InterPro" id="IPR024531">
    <property type="entry name" value="Erythronate-4-P_DHase_dimer"/>
</dbReference>
<dbReference type="Pfam" id="PF02826">
    <property type="entry name" value="2-Hacid_dh_C"/>
    <property type="match status" value="1"/>
</dbReference>
<dbReference type="GO" id="GO:0005737">
    <property type="term" value="C:cytoplasm"/>
    <property type="evidence" value="ECO:0007669"/>
    <property type="project" value="UniProtKB-SubCell"/>
</dbReference>
<dbReference type="EC" id="1.1.1.290" evidence="5"/>
<feature type="binding site" evidence="5">
    <location>
        <position position="67"/>
    </location>
    <ligand>
        <name>substrate</name>
    </ligand>
</feature>
<comment type="catalytic activity">
    <reaction evidence="5">
        <text>4-phospho-D-erythronate + NAD(+) = (R)-3-hydroxy-2-oxo-4-phosphooxybutanoate + NADH + H(+)</text>
        <dbReference type="Rhea" id="RHEA:18829"/>
        <dbReference type="ChEBI" id="CHEBI:15378"/>
        <dbReference type="ChEBI" id="CHEBI:57540"/>
        <dbReference type="ChEBI" id="CHEBI:57945"/>
        <dbReference type="ChEBI" id="CHEBI:58538"/>
        <dbReference type="ChEBI" id="CHEBI:58766"/>
        <dbReference type="EC" id="1.1.1.290"/>
    </reaction>
</comment>
<dbReference type="OrthoDB" id="9770208at2"/>
<dbReference type="GO" id="GO:0033711">
    <property type="term" value="F:4-phosphoerythronate dehydrogenase activity"/>
    <property type="evidence" value="ECO:0007669"/>
    <property type="project" value="UniProtKB-EC"/>
</dbReference>
<dbReference type="HAMAP" id="MF_01825">
    <property type="entry name" value="PdxB"/>
    <property type="match status" value="1"/>
</dbReference>
<dbReference type="UniPathway" id="UPA00244">
    <property type="reaction ID" value="UER00310"/>
</dbReference>
<feature type="binding site" evidence="5">
    <location>
        <position position="146"/>
    </location>
    <ligand>
        <name>NAD(+)</name>
        <dbReference type="ChEBI" id="CHEBI:57540"/>
    </ligand>
</feature>
<dbReference type="InterPro" id="IPR038251">
    <property type="entry name" value="PdxB_dimer_sf"/>
</dbReference>
<comment type="subcellular location">
    <subcellularLocation>
        <location evidence="5">Cytoplasm</location>
    </subcellularLocation>
</comment>
<proteinExistence type="inferred from homology"/>
<dbReference type="InterPro" id="IPR036291">
    <property type="entry name" value="NAD(P)-bd_dom_sf"/>
</dbReference>
<evidence type="ECO:0000256" key="1">
    <source>
        <dbReference type="ARBA" id="ARBA00022490"/>
    </source>
</evidence>
<dbReference type="GO" id="GO:0008615">
    <property type="term" value="P:pyridoxine biosynthetic process"/>
    <property type="evidence" value="ECO:0007669"/>
    <property type="project" value="UniProtKB-UniRule"/>
</dbReference>
<evidence type="ECO:0000259" key="7">
    <source>
        <dbReference type="Pfam" id="PF11890"/>
    </source>
</evidence>
<dbReference type="HOGENOM" id="CLU_019796_4_0_6"/>
<dbReference type="RefSeq" id="WP_044617363.1">
    <property type="nucleotide sequence ID" value="NZ_CP007142.1"/>
</dbReference>
<reference evidence="8 9" key="1">
    <citation type="submission" date="2014-01" db="EMBL/GenBank/DDBJ databases">
        <title>Full genme sequencing of cellulolytic bacterium Gynuella sunshinyii YC6258T gen. nov., sp. nov.</title>
        <authorList>
            <person name="Khan H."/>
            <person name="Chung E.J."/>
            <person name="Chung Y.R."/>
        </authorList>
    </citation>
    <scope>NUCLEOTIDE SEQUENCE [LARGE SCALE GENOMIC DNA]</scope>
    <source>
        <strain evidence="8 9">YC6258</strain>
    </source>
</reference>